<sequence>MNARNGQKSVQSSASDIIQTFNHFFMNVPSNKSFDMTYKVYISDLADTEDRTTLSAHSSLVNVHGVTPTTITSYGTVPTLTTSTTTLSQPSSIPSAKSSTSSSIIKSSEEVSMRQIEELCADNMARKERSMVNLNELTKELKGFQQPPPRPPQTKSPTTVYENLTTLESSKSSTSSMSAPSTFTNKDREFKKIVASDMEGDDGSLKLFIKVTDCFN</sequence>
<name>A0A6A5HDL7_CAERE</name>
<feature type="compositionally biased region" description="Low complexity" evidence="1">
    <location>
        <begin position="83"/>
        <end position="106"/>
    </location>
</feature>
<dbReference type="AlphaFoldDB" id="A0A6A5HDL7"/>
<organism evidence="2 3">
    <name type="scientific">Caenorhabditis remanei</name>
    <name type="common">Caenorhabditis vulgaris</name>
    <dbReference type="NCBI Taxonomy" id="31234"/>
    <lineage>
        <taxon>Eukaryota</taxon>
        <taxon>Metazoa</taxon>
        <taxon>Ecdysozoa</taxon>
        <taxon>Nematoda</taxon>
        <taxon>Chromadorea</taxon>
        <taxon>Rhabditida</taxon>
        <taxon>Rhabditina</taxon>
        <taxon>Rhabditomorpha</taxon>
        <taxon>Rhabditoidea</taxon>
        <taxon>Rhabditidae</taxon>
        <taxon>Peloderinae</taxon>
        <taxon>Caenorhabditis</taxon>
    </lineage>
</organism>
<comment type="caution">
    <text evidence="2">The sequence shown here is derived from an EMBL/GenBank/DDBJ whole genome shotgun (WGS) entry which is preliminary data.</text>
</comment>
<evidence type="ECO:0000256" key="1">
    <source>
        <dbReference type="SAM" id="MobiDB-lite"/>
    </source>
</evidence>
<feature type="region of interest" description="Disordered" evidence="1">
    <location>
        <begin position="83"/>
        <end position="108"/>
    </location>
</feature>
<accession>A0A6A5HDL7</accession>
<dbReference type="GeneID" id="9822153"/>
<reference evidence="2 3" key="1">
    <citation type="submission" date="2019-12" db="EMBL/GenBank/DDBJ databases">
        <title>Chromosome-level assembly of the Caenorhabditis remanei genome.</title>
        <authorList>
            <person name="Teterina A.A."/>
            <person name="Willis J.H."/>
            <person name="Phillips P.C."/>
        </authorList>
    </citation>
    <scope>NUCLEOTIDE SEQUENCE [LARGE SCALE GENOMIC DNA]</scope>
    <source>
        <strain evidence="2 3">PX506</strain>
        <tissue evidence="2">Whole organism</tissue>
    </source>
</reference>
<dbReference type="RefSeq" id="XP_003116814.2">
    <property type="nucleotide sequence ID" value="XM_003116766.2"/>
</dbReference>
<gene>
    <name evidence="2" type="ORF">GCK72_005367</name>
</gene>
<protein>
    <submittedName>
        <fullName evidence="2">Uncharacterized protein</fullName>
    </submittedName>
</protein>
<dbReference type="KEGG" id="crq:GCK72_005367"/>
<evidence type="ECO:0000313" key="3">
    <source>
        <dbReference type="Proteomes" id="UP000483820"/>
    </source>
</evidence>
<evidence type="ECO:0000313" key="2">
    <source>
        <dbReference type="EMBL" id="KAF1765415.1"/>
    </source>
</evidence>
<dbReference type="CTD" id="9822153"/>
<dbReference type="Proteomes" id="UP000483820">
    <property type="component" value="Chromosome II"/>
</dbReference>
<dbReference type="EMBL" id="WUAV01000002">
    <property type="protein sequence ID" value="KAF1765415.1"/>
    <property type="molecule type" value="Genomic_DNA"/>
</dbReference>
<proteinExistence type="predicted"/>